<sequence>MKHLGGTALMAALAFCLTACGNAESTGNSENSSTQAAGSENTAVSASAAEEDIAEIVVAYFTNTDISSDETQRVQDAINELTVEKINTEVTLLPIAIGSWSQQINLMIAGGDALDLLPTFYYGSGTFDSMRSSNQLMPLNDLLEEYGQGILAEVPQDYLNTTTYDGNIYAVPTAADKVSSIYYAMRTDILEELGLLEQAEEISSMEDVEAILAAVKENTDLTPLFGSASGNGVIHFGNVLVTGEFEDAIEFNKLVNDYIVTLDTDPTTVVNLYSTPEYQASVELIHDWYNKGYIYKDATTTDEVNYDTVKNNVCFSFFYAAENATKNSGLVGCGYDMTVVKVYDTSISTSSVNTITWGIPVNSSEPEAAMKFLNLMYTDKAIIDLLNYGVEGVNYTVLDDGTYGPVTDETVASTGYPLNLTWLFGNQYLSGVWTGDDPDLREQSREINDHAKLSPLLGFAANAEGFDTQISAITSAVNEYVPGLVCGVSVPSEVLPDFNEKLEAAGIEDLITDVQSQLNQWLEGQEQESNE</sequence>
<dbReference type="PANTHER" id="PTHR43649:SF17">
    <property type="entry name" value="ABC TRANSPORTER SOLUTE BINDING PROTEIN-SUGAR TRANSPORT"/>
    <property type="match status" value="1"/>
</dbReference>
<keyword evidence="1" id="KW-0732">Signal</keyword>
<name>A0A7W8HA59_9FIRM</name>
<feature type="domain" description="DUF3502" evidence="2">
    <location>
        <begin position="455"/>
        <end position="522"/>
    </location>
</feature>
<dbReference type="SUPFAM" id="SSF53850">
    <property type="entry name" value="Periplasmic binding protein-like II"/>
    <property type="match status" value="1"/>
</dbReference>
<evidence type="ECO:0000259" key="2">
    <source>
        <dbReference type="Pfam" id="PF12010"/>
    </source>
</evidence>
<reference evidence="3 4" key="1">
    <citation type="submission" date="2020-08" db="EMBL/GenBank/DDBJ databases">
        <title>Genomic Encyclopedia of Type Strains, Phase IV (KMG-IV): sequencing the most valuable type-strain genomes for metagenomic binning, comparative biology and taxonomic classification.</title>
        <authorList>
            <person name="Goeker M."/>
        </authorList>
    </citation>
    <scope>NUCLEOTIDE SEQUENCE [LARGE SCALE GENOMIC DNA]</scope>
    <source>
        <strain evidence="3 4">DSM 106146</strain>
    </source>
</reference>
<dbReference type="InterPro" id="IPR050490">
    <property type="entry name" value="Bact_solute-bd_prot1"/>
</dbReference>
<dbReference type="RefSeq" id="WP_183773616.1">
    <property type="nucleotide sequence ID" value="NZ_JACHFW010000006.1"/>
</dbReference>
<evidence type="ECO:0000313" key="3">
    <source>
        <dbReference type="EMBL" id="MBB5264734.1"/>
    </source>
</evidence>
<dbReference type="InterPro" id="IPR022627">
    <property type="entry name" value="DUF3502"/>
</dbReference>
<dbReference type="Pfam" id="PF01547">
    <property type="entry name" value="SBP_bac_1"/>
    <property type="match status" value="1"/>
</dbReference>
<dbReference type="Pfam" id="PF12010">
    <property type="entry name" value="DUF3502"/>
    <property type="match status" value="1"/>
</dbReference>
<proteinExistence type="predicted"/>
<dbReference type="Gene3D" id="3.40.190.10">
    <property type="entry name" value="Periplasmic binding protein-like II"/>
    <property type="match status" value="2"/>
</dbReference>
<feature type="signal peptide" evidence="1">
    <location>
        <begin position="1"/>
        <end position="23"/>
    </location>
</feature>
<evidence type="ECO:0000256" key="1">
    <source>
        <dbReference type="SAM" id="SignalP"/>
    </source>
</evidence>
<dbReference type="EMBL" id="JACHFW010000006">
    <property type="protein sequence ID" value="MBB5264734.1"/>
    <property type="molecule type" value="Genomic_DNA"/>
</dbReference>
<feature type="chain" id="PRO_5030966534" evidence="1">
    <location>
        <begin position="24"/>
        <end position="531"/>
    </location>
</feature>
<organism evidence="3 4">
    <name type="scientific">Catenibacillus scindens</name>
    <dbReference type="NCBI Taxonomy" id="673271"/>
    <lineage>
        <taxon>Bacteria</taxon>
        <taxon>Bacillati</taxon>
        <taxon>Bacillota</taxon>
        <taxon>Clostridia</taxon>
        <taxon>Lachnospirales</taxon>
        <taxon>Lachnospiraceae</taxon>
        <taxon>Catenibacillus</taxon>
    </lineage>
</organism>
<protein>
    <submittedName>
        <fullName evidence="3">Putative aldouronate transport system substrate-binding protein</fullName>
    </submittedName>
</protein>
<keyword evidence="4" id="KW-1185">Reference proteome</keyword>
<dbReference type="AlphaFoldDB" id="A0A7W8HA59"/>
<dbReference type="PANTHER" id="PTHR43649">
    <property type="entry name" value="ARABINOSE-BINDING PROTEIN-RELATED"/>
    <property type="match status" value="1"/>
</dbReference>
<comment type="caution">
    <text evidence="3">The sequence shown here is derived from an EMBL/GenBank/DDBJ whole genome shotgun (WGS) entry which is preliminary data.</text>
</comment>
<gene>
    <name evidence="3" type="ORF">HNP82_001862</name>
</gene>
<accession>A0A7W8HA59</accession>
<dbReference type="InterPro" id="IPR006059">
    <property type="entry name" value="SBP"/>
</dbReference>
<dbReference type="Proteomes" id="UP000543642">
    <property type="component" value="Unassembled WGS sequence"/>
</dbReference>
<evidence type="ECO:0000313" key="4">
    <source>
        <dbReference type="Proteomes" id="UP000543642"/>
    </source>
</evidence>